<protein>
    <submittedName>
        <fullName evidence="1">9101_t:CDS:1</fullName>
    </submittedName>
</protein>
<evidence type="ECO:0000313" key="2">
    <source>
        <dbReference type="Proteomes" id="UP000789405"/>
    </source>
</evidence>
<evidence type="ECO:0000313" key="1">
    <source>
        <dbReference type="EMBL" id="CAG8753148.1"/>
    </source>
</evidence>
<comment type="caution">
    <text evidence="1">The sequence shown here is derived from an EMBL/GenBank/DDBJ whole genome shotgun (WGS) entry which is preliminary data.</text>
</comment>
<dbReference type="OrthoDB" id="2324048at2759"/>
<keyword evidence="2" id="KW-1185">Reference proteome</keyword>
<reference evidence="1" key="1">
    <citation type="submission" date="2021-06" db="EMBL/GenBank/DDBJ databases">
        <authorList>
            <person name="Kallberg Y."/>
            <person name="Tangrot J."/>
            <person name="Rosling A."/>
        </authorList>
    </citation>
    <scope>NUCLEOTIDE SEQUENCE</scope>
    <source>
        <strain evidence="1">MA453B</strain>
    </source>
</reference>
<dbReference type="AlphaFoldDB" id="A0A9N9IXY8"/>
<sequence>MPNTLPNTSQKSELSLRENMLNNIIRIELLTNDSFTLIINDIDTKFSANDEFLADVNDLSPIDLSNNIYIMNLFYRIVKRNILRNTFLSSIGISSYEPYNYIYSHLSLNPNFFTNNQTTILISLLSDYIEVETEQRSRSIIDILGTIVAIYDKELNKNVPYGFFKRLTWFGGPSDKPIIKRFTEPLEKSLIERIEELESIIIKKNYLVENVEN</sequence>
<dbReference type="Proteomes" id="UP000789405">
    <property type="component" value="Unassembled WGS sequence"/>
</dbReference>
<gene>
    <name evidence="1" type="ORF">DERYTH_LOCUS17083</name>
</gene>
<organism evidence="1 2">
    <name type="scientific">Dentiscutata erythropus</name>
    <dbReference type="NCBI Taxonomy" id="1348616"/>
    <lineage>
        <taxon>Eukaryota</taxon>
        <taxon>Fungi</taxon>
        <taxon>Fungi incertae sedis</taxon>
        <taxon>Mucoromycota</taxon>
        <taxon>Glomeromycotina</taxon>
        <taxon>Glomeromycetes</taxon>
        <taxon>Diversisporales</taxon>
        <taxon>Gigasporaceae</taxon>
        <taxon>Dentiscutata</taxon>
    </lineage>
</organism>
<dbReference type="EMBL" id="CAJVPY010015707">
    <property type="protein sequence ID" value="CAG8753148.1"/>
    <property type="molecule type" value="Genomic_DNA"/>
</dbReference>
<accession>A0A9N9IXY8</accession>
<name>A0A9N9IXY8_9GLOM</name>
<proteinExistence type="predicted"/>